<dbReference type="OrthoDB" id="9798288at2"/>
<gene>
    <name evidence="2" type="ORF">BET01_03700</name>
</gene>
<name>A0A419T0I3_9FIRM</name>
<dbReference type="InterPro" id="IPR011051">
    <property type="entry name" value="RmlC_Cupin_sf"/>
</dbReference>
<dbReference type="Proteomes" id="UP000284277">
    <property type="component" value="Unassembled WGS sequence"/>
</dbReference>
<dbReference type="RefSeq" id="WP_120197191.1">
    <property type="nucleotide sequence ID" value="NZ_MCIA01000023.1"/>
</dbReference>
<dbReference type="CDD" id="cd06121">
    <property type="entry name" value="cupin_YML079wp"/>
    <property type="match status" value="1"/>
</dbReference>
<proteinExistence type="predicted"/>
<sequence length="168" mass="19140">MHTADYFIQKLEMTPHPEGGFFKENETSSDHTLVTNDETGTSKSRKLWTSIYFLLRDGEVSNFHRLESDEMWYYHAGSSLTIYVITPEGELLTKELGLDMEKGEQPQVLVPKGTIFGSAMNKEGFALVGCMVSPGFVFEDFELIDRADLLENYPQHKETIKKLSMETT</sequence>
<comment type="caution">
    <text evidence="2">The sequence shown here is derived from an EMBL/GenBank/DDBJ whole genome shotgun (WGS) entry which is preliminary data.</text>
</comment>
<dbReference type="InterPro" id="IPR009327">
    <property type="entry name" value="Cupin_DUF985"/>
</dbReference>
<evidence type="ECO:0000313" key="3">
    <source>
        <dbReference type="Proteomes" id="UP000284277"/>
    </source>
</evidence>
<evidence type="ECO:0000313" key="2">
    <source>
        <dbReference type="EMBL" id="RKD30972.1"/>
    </source>
</evidence>
<dbReference type="PANTHER" id="PTHR33387:SF3">
    <property type="entry name" value="DUF985 DOMAIN-CONTAINING PROTEIN"/>
    <property type="match status" value="1"/>
</dbReference>
<dbReference type="EMBL" id="MCIA01000023">
    <property type="protein sequence ID" value="RKD30972.1"/>
    <property type="molecule type" value="Genomic_DNA"/>
</dbReference>
<dbReference type="Pfam" id="PF06172">
    <property type="entry name" value="Cupin_5"/>
    <property type="match status" value="1"/>
</dbReference>
<reference evidence="2 3" key="1">
    <citation type="submission" date="2016-08" db="EMBL/GenBank/DDBJ databases">
        <title>A new outlook on sporulation: Clostridium algidixylanolyticum.</title>
        <authorList>
            <person name="Poppleton D.I."/>
            <person name="Gribaldo S."/>
        </authorList>
    </citation>
    <scope>NUCLEOTIDE SEQUENCE [LARGE SCALE GENOMIC DNA]</scope>
    <source>
        <strain evidence="2 3">SPL73</strain>
    </source>
</reference>
<dbReference type="InterPro" id="IPR039935">
    <property type="entry name" value="YML079W-like"/>
</dbReference>
<keyword evidence="3" id="KW-1185">Reference proteome</keyword>
<organism evidence="2 3">
    <name type="scientific">Lacrimispora algidixylanolytica</name>
    <dbReference type="NCBI Taxonomy" id="94868"/>
    <lineage>
        <taxon>Bacteria</taxon>
        <taxon>Bacillati</taxon>
        <taxon>Bacillota</taxon>
        <taxon>Clostridia</taxon>
        <taxon>Lachnospirales</taxon>
        <taxon>Lachnospiraceae</taxon>
        <taxon>Lacrimispora</taxon>
    </lineage>
</organism>
<accession>A0A419T0I3</accession>
<dbReference type="InterPro" id="IPR014710">
    <property type="entry name" value="RmlC-like_jellyroll"/>
</dbReference>
<evidence type="ECO:0000259" key="1">
    <source>
        <dbReference type="Pfam" id="PF06172"/>
    </source>
</evidence>
<dbReference type="PANTHER" id="PTHR33387">
    <property type="entry name" value="RMLC-LIKE JELLY ROLL FOLD PROTEIN"/>
    <property type="match status" value="1"/>
</dbReference>
<dbReference type="SUPFAM" id="SSF51182">
    <property type="entry name" value="RmlC-like cupins"/>
    <property type="match status" value="1"/>
</dbReference>
<feature type="domain" description="DUF985" evidence="1">
    <location>
        <begin position="6"/>
        <end position="143"/>
    </location>
</feature>
<dbReference type="AlphaFoldDB" id="A0A419T0I3"/>
<dbReference type="Gene3D" id="2.60.120.10">
    <property type="entry name" value="Jelly Rolls"/>
    <property type="match status" value="1"/>
</dbReference>
<protein>
    <submittedName>
        <fullName evidence="2">Cupin</fullName>
    </submittedName>
</protein>